<evidence type="ECO:0000313" key="1">
    <source>
        <dbReference type="EMBL" id="ABB31725.1"/>
    </source>
</evidence>
<gene>
    <name evidence="1" type="ordered locus">Gmet_1491</name>
</gene>
<dbReference type="SUPFAM" id="SSF53335">
    <property type="entry name" value="S-adenosyl-L-methionine-dependent methyltransferases"/>
    <property type="match status" value="1"/>
</dbReference>
<reference evidence="1 2" key="2">
    <citation type="journal article" date="2009" name="BMC Microbiol.">
        <title>The genome sequence of Geobacter metallireducens: features of metabolism, physiology and regulation common and dissimilar to Geobacter sulfurreducens.</title>
        <authorList>
            <person name="Aklujkar M."/>
            <person name="Krushkal J."/>
            <person name="DiBartolo G."/>
            <person name="Lapidus A."/>
            <person name="Land M.L."/>
            <person name="Lovley D.R."/>
        </authorList>
    </citation>
    <scope>NUCLEOTIDE SEQUENCE [LARGE SCALE GENOMIC DNA]</scope>
    <source>
        <strain evidence="2">ATCC 53774 / DSM 7210 / GS-15</strain>
    </source>
</reference>
<sequence length="261" mass="29994">MLRLPFPVRNPVKYIHWSLHYDYSPTGCEVLPREIEQYFPLMRKLRSFNRNVPHSARIDERFPTVGWVSWDEATLLYNYGKMFNGKKMLEIGCWVGWSTVALALSGLKLTVVDPVLENMPQGDACRDSLARARLMNSVDLVPGFSPAKVEQLSRQGESWDIFFIDGNHDGDAPLQDARMCAELAPEDSIILLHDLIQPNIAEALLWLQNNGWQCGVHYTSMFMGVAWRGNRKPIQHTADPRINWQKLIDGSYPHLRSFQRI</sequence>
<protein>
    <submittedName>
        <fullName evidence="1">SAM-dependent O-methyltransferase, putative</fullName>
    </submittedName>
</protein>
<dbReference type="GO" id="GO:0032259">
    <property type="term" value="P:methylation"/>
    <property type="evidence" value="ECO:0007669"/>
    <property type="project" value="UniProtKB-KW"/>
</dbReference>
<dbReference type="GO" id="GO:0008168">
    <property type="term" value="F:methyltransferase activity"/>
    <property type="evidence" value="ECO:0007669"/>
    <property type="project" value="UniProtKB-KW"/>
</dbReference>
<evidence type="ECO:0000313" key="2">
    <source>
        <dbReference type="Proteomes" id="UP000007073"/>
    </source>
</evidence>
<dbReference type="STRING" id="269799.Gmet_1491"/>
<name>Q39VJ9_GEOMG</name>
<dbReference type="Gene3D" id="3.40.50.150">
    <property type="entry name" value="Vaccinia Virus protein VP39"/>
    <property type="match status" value="1"/>
</dbReference>
<keyword evidence="2" id="KW-1185">Reference proteome</keyword>
<dbReference type="eggNOG" id="COG4122">
    <property type="taxonomic scope" value="Bacteria"/>
</dbReference>
<reference evidence="1 2" key="1">
    <citation type="submission" date="2005-10" db="EMBL/GenBank/DDBJ databases">
        <title>Complete sequence of Geobacter metallireducens GS-15.</title>
        <authorList>
            <consortium name="US DOE Joint Genome Institute"/>
            <person name="Copeland A."/>
            <person name="Lucas S."/>
            <person name="Lapidus A."/>
            <person name="Barry K."/>
            <person name="Detter J.C."/>
            <person name="Glavina T."/>
            <person name="Hammon N."/>
            <person name="Israni S."/>
            <person name="Pitluck S."/>
            <person name="Di Bartolo G."/>
            <person name="Chain P."/>
            <person name="Schmutz J."/>
            <person name="Larimer F."/>
            <person name="Land M."/>
            <person name="Kyrpides N."/>
            <person name="Ivanova N."/>
            <person name="Richardson P."/>
        </authorList>
    </citation>
    <scope>NUCLEOTIDE SEQUENCE [LARGE SCALE GENOMIC DNA]</scope>
    <source>
        <strain evidence="2">ATCC 53774 / DSM 7210 / GS-15</strain>
    </source>
</reference>
<organism evidence="1 2">
    <name type="scientific">Geobacter metallireducens (strain ATCC 53774 / DSM 7210 / GS-15)</name>
    <dbReference type="NCBI Taxonomy" id="269799"/>
    <lineage>
        <taxon>Bacteria</taxon>
        <taxon>Pseudomonadati</taxon>
        <taxon>Thermodesulfobacteriota</taxon>
        <taxon>Desulfuromonadia</taxon>
        <taxon>Geobacterales</taxon>
        <taxon>Geobacteraceae</taxon>
        <taxon>Geobacter</taxon>
    </lineage>
</organism>
<dbReference type="EMBL" id="CP000148">
    <property type="protein sequence ID" value="ABB31725.1"/>
    <property type="molecule type" value="Genomic_DNA"/>
</dbReference>
<dbReference type="HOGENOM" id="CLU_1064608_0_0_7"/>
<dbReference type="InterPro" id="IPR029063">
    <property type="entry name" value="SAM-dependent_MTases_sf"/>
</dbReference>
<accession>Q39VJ9</accession>
<dbReference type="Proteomes" id="UP000007073">
    <property type="component" value="Chromosome"/>
</dbReference>
<keyword evidence="1" id="KW-0489">Methyltransferase</keyword>
<keyword evidence="1" id="KW-0808">Transferase</keyword>
<dbReference type="Pfam" id="PF13578">
    <property type="entry name" value="Methyltransf_24"/>
    <property type="match status" value="1"/>
</dbReference>
<dbReference type="KEGG" id="gme:Gmet_1491"/>
<dbReference type="AlphaFoldDB" id="Q39VJ9"/>
<proteinExistence type="predicted"/>